<gene>
    <name evidence="2" type="ORF">GCM10009126_12410</name>
</gene>
<dbReference type="EMBL" id="BAAAFO010000002">
    <property type="protein sequence ID" value="GAA0248431.1"/>
    <property type="molecule type" value="Genomic_DNA"/>
</dbReference>
<proteinExistence type="predicted"/>
<dbReference type="Proteomes" id="UP001500657">
    <property type="component" value="Unassembled WGS sequence"/>
</dbReference>
<sequence>MISKDEARLNRHFHRMEAQLPSWIARPIRWLRVPSSRWIRVPVGLFLIVGGLLSVLPLLGLWMLPLGLLLLAEDLPFLRRPMLRSLLWVERRWLRWRRSRRRR</sequence>
<feature type="transmembrane region" description="Helical" evidence="1">
    <location>
        <begin position="43"/>
        <end position="72"/>
    </location>
</feature>
<evidence type="ECO:0000256" key="1">
    <source>
        <dbReference type="SAM" id="Phobius"/>
    </source>
</evidence>
<organism evidence="2 3">
    <name type="scientific">Rhodanobacter caeni</name>
    <dbReference type="NCBI Taxonomy" id="657654"/>
    <lineage>
        <taxon>Bacteria</taxon>
        <taxon>Pseudomonadati</taxon>
        <taxon>Pseudomonadota</taxon>
        <taxon>Gammaproteobacteria</taxon>
        <taxon>Lysobacterales</taxon>
        <taxon>Rhodanobacteraceae</taxon>
        <taxon>Rhodanobacter</taxon>
    </lineage>
</organism>
<evidence type="ECO:0008006" key="4">
    <source>
        <dbReference type="Google" id="ProtNLM"/>
    </source>
</evidence>
<accession>A0ABP3E3I7</accession>
<reference evidence="3" key="1">
    <citation type="journal article" date="2019" name="Int. J. Syst. Evol. Microbiol.">
        <title>The Global Catalogue of Microorganisms (GCM) 10K type strain sequencing project: providing services to taxonomists for standard genome sequencing and annotation.</title>
        <authorList>
            <consortium name="The Broad Institute Genomics Platform"/>
            <consortium name="The Broad Institute Genome Sequencing Center for Infectious Disease"/>
            <person name="Wu L."/>
            <person name="Ma J."/>
        </authorList>
    </citation>
    <scope>NUCLEOTIDE SEQUENCE [LARGE SCALE GENOMIC DNA]</scope>
    <source>
        <strain evidence="3">JCM 16242</strain>
    </source>
</reference>
<keyword evidence="1" id="KW-0812">Transmembrane</keyword>
<keyword evidence="1" id="KW-1133">Transmembrane helix</keyword>
<keyword evidence="3" id="KW-1185">Reference proteome</keyword>
<keyword evidence="1" id="KW-0472">Membrane</keyword>
<name>A0ABP3E3I7_9GAMM</name>
<dbReference type="RefSeq" id="WP_343881291.1">
    <property type="nucleotide sequence ID" value="NZ_BAAAFO010000002.1"/>
</dbReference>
<evidence type="ECO:0000313" key="3">
    <source>
        <dbReference type="Proteomes" id="UP001500657"/>
    </source>
</evidence>
<comment type="caution">
    <text evidence="2">The sequence shown here is derived from an EMBL/GenBank/DDBJ whole genome shotgun (WGS) entry which is preliminary data.</text>
</comment>
<evidence type="ECO:0000313" key="2">
    <source>
        <dbReference type="EMBL" id="GAA0248431.1"/>
    </source>
</evidence>
<protein>
    <recommendedName>
        <fullName evidence="4">Transmembrane protein (PGPGW)</fullName>
    </recommendedName>
</protein>